<name>A0ACC3MWW2_9PEZI</name>
<dbReference type="EMBL" id="JAUTXU010000139">
    <property type="protein sequence ID" value="KAK3704417.1"/>
    <property type="molecule type" value="Genomic_DNA"/>
</dbReference>
<evidence type="ECO:0000313" key="2">
    <source>
        <dbReference type="Proteomes" id="UP001281147"/>
    </source>
</evidence>
<protein>
    <submittedName>
        <fullName evidence="1">Uncharacterized protein</fullName>
    </submittedName>
</protein>
<sequence length="259" mass="28977">MADDPGKMTTPPPTHTSYLAQMLQDGKISQLDHDALIARYTQELQNTITNHSQDRLSVNIAGNVTISGSFSVPELHAASRVFNTVELLQLILDQLPVEALLVKGSLICKGFQNAIDNTPHFQRRLFRAPDYPKDRVAATRYFSITGLCVNTSETAGKDDPRGFNGVKVTIFWKGAQKFRLEFNHSTTLGHVHIIQSPTKRLTCTGYDLAFGRLISARGTVPDLHAEDGITVGHLMDWVIKEFRPRYKNVKDVWLSGFDR</sequence>
<dbReference type="Proteomes" id="UP001281147">
    <property type="component" value="Unassembled WGS sequence"/>
</dbReference>
<organism evidence="1 2">
    <name type="scientific">Vermiconidia calcicola</name>
    <dbReference type="NCBI Taxonomy" id="1690605"/>
    <lineage>
        <taxon>Eukaryota</taxon>
        <taxon>Fungi</taxon>
        <taxon>Dikarya</taxon>
        <taxon>Ascomycota</taxon>
        <taxon>Pezizomycotina</taxon>
        <taxon>Dothideomycetes</taxon>
        <taxon>Dothideomycetidae</taxon>
        <taxon>Mycosphaerellales</taxon>
        <taxon>Extremaceae</taxon>
        <taxon>Vermiconidia</taxon>
    </lineage>
</organism>
<evidence type="ECO:0000313" key="1">
    <source>
        <dbReference type="EMBL" id="KAK3704417.1"/>
    </source>
</evidence>
<accession>A0ACC3MWW2</accession>
<proteinExistence type="predicted"/>
<comment type="caution">
    <text evidence="1">The sequence shown here is derived from an EMBL/GenBank/DDBJ whole genome shotgun (WGS) entry which is preliminary data.</text>
</comment>
<keyword evidence="2" id="KW-1185">Reference proteome</keyword>
<reference evidence="1" key="1">
    <citation type="submission" date="2023-07" db="EMBL/GenBank/DDBJ databases">
        <title>Black Yeasts Isolated from many extreme environments.</title>
        <authorList>
            <person name="Coleine C."/>
            <person name="Stajich J.E."/>
            <person name="Selbmann L."/>
        </authorList>
    </citation>
    <scope>NUCLEOTIDE SEQUENCE</scope>
    <source>
        <strain evidence="1">CCFEE 5714</strain>
    </source>
</reference>
<gene>
    <name evidence="1" type="ORF">LTR37_013840</name>
</gene>